<dbReference type="AlphaFoldDB" id="A0A8K0GJV3"/>
<evidence type="ECO:0000256" key="7">
    <source>
        <dbReference type="SAM" id="MobiDB-lite"/>
    </source>
</evidence>
<gene>
    <name evidence="11" type="ORF">ILUMI_05692</name>
</gene>
<name>A0A8K0GJV3_IGNLU</name>
<feature type="domain" description="SDA1 N-terminal" evidence="9">
    <location>
        <begin position="62"/>
        <end position="423"/>
    </location>
</feature>
<comment type="similarity">
    <text evidence="1 6">Belongs to the SDA1 family.</text>
</comment>
<comment type="subcellular location">
    <subcellularLocation>
        <location evidence="6">Nucleus</location>
        <location evidence="6">Nucleolus</location>
    </subcellularLocation>
</comment>
<dbReference type="OrthoDB" id="2196187at2759"/>
<feature type="domain" description="SDA1 C-terminal" evidence="10">
    <location>
        <begin position="675"/>
        <end position="720"/>
    </location>
</feature>
<dbReference type="Pfam" id="PF21638">
    <property type="entry name" value="SDA1_C"/>
    <property type="match status" value="1"/>
</dbReference>
<feature type="compositionally biased region" description="Acidic residues" evidence="7">
    <location>
        <begin position="513"/>
        <end position="545"/>
    </location>
</feature>
<evidence type="ECO:0000313" key="12">
    <source>
        <dbReference type="Proteomes" id="UP000801492"/>
    </source>
</evidence>
<dbReference type="Proteomes" id="UP000801492">
    <property type="component" value="Unassembled WGS sequence"/>
</dbReference>
<feature type="region of interest" description="Disordered" evidence="7">
    <location>
        <begin position="493"/>
        <end position="568"/>
    </location>
</feature>
<organism evidence="11 12">
    <name type="scientific">Ignelater luminosus</name>
    <name type="common">Cucubano</name>
    <name type="synonym">Pyrophorus luminosus</name>
    <dbReference type="NCBI Taxonomy" id="2038154"/>
    <lineage>
        <taxon>Eukaryota</taxon>
        <taxon>Metazoa</taxon>
        <taxon>Ecdysozoa</taxon>
        <taxon>Arthropoda</taxon>
        <taxon>Hexapoda</taxon>
        <taxon>Insecta</taxon>
        <taxon>Pterygota</taxon>
        <taxon>Neoptera</taxon>
        <taxon>Endopterygota</taxon>
        <taxon>Coleoptera</taxon>
        <taxon>Polyphaga</taxon>
        <taxon>Elateriformia</taxon>
        <taxon>Elateroidea</taxon>
        <taxon>Elateridae</taxon>
        <taxon>Agrypninae</taxon>
        <taxon>Pyrophorini</taxon>
        <taxon>Ignelater</taxon>
    </lineage>
</organism>
<evidence type="ECO:0000259" key="10">
    <source>
        <dbReference type="Pfam" id="PF21638"/>
    </source>
</evidence>
<protein>
    <recommendedName>
        <fullName evidence="6">Protein SDA1</fullName>
    </recommendedName>
</protein>
<dbReference type="InterPro" id="IPR007949">
    <property type="entry name" value="SDA1_MD"/>
</dbReference>
<dbReference type="SUPFAM" id="SSF48371">
    <property type="entry name" value="ARM repeat"/>
    <property type="match status" value="1"/>
</dbReference>
<reference evidence="11" key="1">
    <citation type="submission" date="2019-08" db="EMBL/GenBank/DDBJ databases">
        <title>The genome of the North American firefly Photinus pyralis.</title>
        <authorList>
            <consortium name="Photinus pyralis genome working group"/>
            <person name="Fallon T.R."/>
            <person name="Sander Lower S.E."/>
            <person name="Weng J.-K."/>
        </authorList>
    </citation>
    <scope>NUCLEOTIDE SEQUENCE</scope>
    <source>
        <strain evidence="11">TRF0915ILg1</strain>
        <tissue evidence="11">Whole body</tissue>
    </source>
</reference>
<accession>A0A8K0GJV3</accession>
<dbReference type="EMBL" id="VTPC01002161">
    <property type="protein sequence ID" value="KAF2900493.1"/>
    <property type="molecule type" value="Genomic_DNA"/>
</dbReference>
<feature type="domain" description="SDA1 middle" evidence="8">
    <location>
        <begin position="504"/>
        <end position="657"/>
    </location>
</feature>
<keyword evidence="3 6" id="KW-0690">Ribosome biogenesis</keyword>
<evidence type="ECO:0000256" key="4">
    <source>
        <dbReference type="ARBA" id="ARBA00022927"/>
    </source>
</evidence>
<dbReference type="InterPro" id="IPR048292">
    <property type="entry name" value="SDA1_C"/>
</dbReference>
<evidence type="ECO:0000256" key="3">
    <source>
        <dbReference type="ARBA" id="ARBA00022517"/>
    </source>
</evidence>
<keyword evidence="2 6" id="KW-0813">Transport</keyword>
<keyword evidence="5 6" id="KW-0539">Nucleus</keyword>
<comment type="function">
    <text evidence="6">Required for 60S pre-ribosomal subunits export to the cytoplasm.</text>
</comment>
<evidence type="ECO:0000256" key="5">
    <source>
        <dbReference type="ARBA" id="ARBA00023242"/>
    </source>
</evidence>
<evidence type="ECO:0000259" key="8">
    <source>
        <dbReference type="Pfam" id="PF05285"/>
    </source>
</evidence>
<dbReference type="GO" id="GO:0015031">
    <property type="term" value="P:protein transport"/>
    <property type="evidence" value="ECO:0007669"/>
    <property type="project" value="UniProtKB-KW"/>
</dbReference>
<dbReference type="PANTHER" id="PTHR12730:SF0">
    <property type="entry name" value="PROTEIN SDA1 HOMOLOG"/>
    <property type="match status" value="1"/>
</dbReference>
<keyword evidence="4 6" id="KW-0653">Protein transport</keyword>
<dbReference type="InterPro" id="IPR012977">
    <property type="entry name" value="SDA1_N"/>
</dbReference>
<dbReference type="InterPro" id="IPR016024">
    <property type="entry name" value="ARM-type_fold"/>
</dbReference>
<dbReference type="InterPro" id="IPR027312">
    <property type="entry name" value="Sda1"/>
</dbReference>
<dbReference type="GO" id="GO:0000055">
    <property type="term" value="P:ribosomal large subunit export from nucleus"/>
    <property type="evidence" value="ECO:0007669"/>
    <property type="project" value="UniProtKB-UniRule"/>
</dbReference>
<evidence type="ECO:0000256" key="2">
    <source>
        <dbReference type="ARBA" id="ARBA00022448"/>
    </source>
</evidence>
<evidence type="ECO:0000256" key="1">
    <source>
        <dbReference type="ARBA" id="ARBA00005783"/>
    </source>
</evidence>
<keyword evidence="12" id="KW-1185">Reference proteome</keyword>
<proteinExistence type="inferred from homology"/>
<dbReference type="Pfam" id="PF08158">
    <property type="entry name" value="SDA1_HEAT"/>
    <property type="match status" value="1"/>
</dbReference>
<dbReference type="Pfam" id="PF05285">
    <property type="entry name" value="SDA1_dom"/>
    <property type="match status" value="1"/>
</dbReference>
<evidence type="ECO:0000259" key="9">
    <source>
        <dbReference type="Pfam" id="PF08158"/>
    </source>
</evidence>
<dbReference type="PANTHER" id="PTHR12730">
    <property type="entry name" value="HSDA/SDA1-RELATED"/>
    <property type="match status" value="1"/>
</dbReference>
<feature type="compositionally biased region" description="Basic and acidic residues" evidence="7">
    <location>
        <begin position="546"/>
        <end position="566"/>
    </location>
</feature>
<dbReference type="GO" id="GO:0005730">
    <property type="term" value="C:nucleolus"/>
    <property type="evidence" value="ECO:0007669"/>
    <property type="project" value="UniProtKB-SubCell"/>
</dbReference>
<evidence type="ECO:0000256" key="6">
    <source>
        <dbReference type="RuleBase" id="RU365057"/>
    </source>
</evidence>
<comment type="caution">
    <text evidence="11">The sequence shown here is derived from an EMBL/GenBank/DDBJ whole genome shotgun (WGS) entry which is preliminary data.</text>
</comment>
<evidence type="ECO:0000313" key="11">
    <source>
        <dbReference type="EMBL" id="KAF2900493.1"/>
    </source>
</evidence>
<dbReference type="GO" id="GO:0042273">
    <property type="term" value="P:ribosomal large subunit biogenesis"/>
    <property type="evidence" value="ECO:0007669"/>
    <property type="project" value="UniProtKB-UniRule"/>
</dbReference>
<sequence>MVRENNNQLPDNLPQLQNLIKRDPASYHDEFVDRYKYLQGTIEIFETSPQQYNKTLQELVMFMAQIAQCYPKELATFPQQIMDLLQKHNTVLDNSMRMSFCRALILLRNKNLLAPTDLLELFFKLLRCEDKALRSFLETHIVTDIKNINAKHKNAKLNSTLQNFMFTMLRDSNTRAAKMSLDIMVELYKKNVWNDAKTVNVIATGCFSKITKVMVASLKFFLGKDPEEKESDASDSEDEINPKEVMMANKFNKKTRKREKQLAKVKKLASKAQKKKSKAPAFNFSAIHLIHDPQGMAEKLFKQLETTTKRFEVKLMTLDVISRLVGLHELFLFNYYPYIQRFIQPHQREVTRLLQFAAQASHELIPPDVLEPLLKTIANNFITERNSSDVMAIGLNAVREICSRCPLAMSEDLLRDLAEYKIYRDRSVMMAARALIHLFRNTRPELLHRKDRGRPSEATEEFVSKQYAQIDAKDYIPGAEVLLKETKDEIEINSESGSDDDEGWVDVPHSSDEEIEESDNEDEEDSDVEEEDEEEDNEDNEEQTEKDESTESEKKEESSEGKERKVLKAKRLKVKESKQELAQKVSLERILTDEDFKRIDMANIKKHVQYAKKGEKRKLEAESANPPSDLVKLSDIENIYKKRKHDKEARVESVRRGQADREKYGYKDGRLNIHCSKTNREKRKTKTYQMIKHKVKSKVKRSFKDKQIALRNYLIKQKRMK</sequence>